<dbReference type="Proteomes" id="UP001556367">
    <property type="component" value="Unassembled WGS sequence"/>
</dbReference>
<dbReference type="PANTHER" id="PTHR37852">
    <property type="entry name" value="YALI0B21208P"/>
    <property type="match status" value="1"/>
</dbReference>
<sequence length="126" mass="13468">MGMFRGSAEARMRFLAENAHRAPTTLQGWYFYNKTSNYRVLLGGLKGAGADGVRLAAVGLGWVGLEDGLERIGLVRLKSVGAGLGTALVVSGLYRLSLRGTGRAVVAGVVTGTVMGVLEWTREWLR</sequence>
<comment type="caution">
    <text evidence="1">The sequence shown here is derived from an EMBL/GenBank/DDBJ whole genome shotgun (WGS) entry which is preliminary data.</text>
</comment>
<protein>
    <submittedName>
        <fullName evidence="1">Uncharacterized protein</fullName>
    </submittedName>
</protein>
<gene>
    <name evidence="1" type="ORF">HGRIS_009606</name>
</gene>
<name>A0ABR3J1W0_9AGAR</name>
<dbReference type="PANTHER" id="PTHR37852:SF1">
    <property type="entry name" value="HIG1 DOMAIN-CONTAINING PROTEIN"/>
    <property type="match status" value="1"/>
</dbReference>
<keyword evidence="2" id="KW-1185">Reference proteome</keyword>
<accession>A0ABR3J1W0</accession>
<proteinExistence type="predicted"/>
<evidence type="ECO:0000313" key="2">
    <source>
        <dbReference type="Proteomes" id="UP001556367"/>
    </source>
</evidence>
<dbReference type="EMBL" id="JASNQZ010000012">
    <property type="protein sequence ID" value="KAL0949557.1"/>
    <property type="molecule type" value="Genomic_DNA"/>
</dbReference>
<evidence type="ECO:0000313" key="1">
    <source>
        <dbReference type="EMBL" id="KAL0949557.1"/>
    </source>
</evidence>
<reference evidence="2" key="1">
    <citation type="submission" date="2024-06" db="EMBL/GenBank/DDBJ databases">
        <title>Multi-omics analyses provide insights into the biosynthesis of the anticancer antibiotic pleurotin in Hohenbuehelia grisea.</title>
        <authorList>
            <person name="Weaver J.A."/>
            <person name="Alberti F."/>
        </authorList>
    </citation>
    <scope>NUCLEOTIDE SEQUENCE [LARGE SCALE GENOMIC DNA]</scope>
    <source>
        <strain evidence="2">T-177</strain>
    </source>
</reference>
<organism evidence="1 2">
    <name type="scientific">Hohenbuehelia grisea</name>
    <dbReference type="NCBI Taxonomy" id="104357"/>
    <lineage>
        <taxon>Eukaryota</taxon>
        <taxon>Fungi</taxon>
        <taxon>Dikarya</taxon>
        <taxon>Basidiomycota</taxon>
        <taxon>Agaricomycotina</taxon>
        <taxon>Agaricomycetes</taxon>
        <taxon>Agaricomycetidae</taxon>
        <taxon>Agaricales</taxon>
        <taxon>Pleurotineae</taxon>
        <taxon>Pleurotaceae</taxon>
        <taxon>Hohenbuehelia</taxon>
    </lineage>
</organism>